<reference evidence="1 2" key="1">
    <citation type="submission" date="2016-01" db="EMBL/GenBank/DDBJ databases">
        <authorList>
            <person name="Oliw E.H."/>
        </authorList>
    </citation>
    <scope>NUCLEOTIDE SEQUENCE [LARGE SCALE GENOMIC DNA]</scope>
    <source>
        <strain evidence="1 2">Zutra 3-1</strain>
    </source>
</reference>
<name>A0A1S7RU73_9HYPH</name>
<gene>
    <name evidence="1" type="ORF">AGR7C_Lc220161</name>
</gene>
<accession>A0A1S7RU73</accession>
<dbReference type="AlphaFoldDB" id="A0A1S7RU73"/>
<evidence type="ECO:0000313" key="2">
    <source>
        <dbReference type="Proteomes" id="UP000191987"/>
    </source>
</evidence>
<sequence>MVDEDDISLDSDQLGEKGELLFQTLCVDAQLICNKATRDRSGWDFIVEFPIDHTNPGQLDERSNPISCRFQQRRCGIITIGSS</sequence>
<evidence type="ECO:0000313" key="1">
    <source>
        <dbReference type="EMBL" id="CUX57367.1"/>
    </source>
</evidence>
<organism evidence="1 2">
    <name type="scientific">Agrobacterium deltaense Zutra 3/1</name>
    <dbReference type="NCBI Taxonomy" id="1183427"/>
    <lineage>
        <taxon>Bacteria</taxon>
        <taxon>Pseudomonadati</taxon>
        <taxon>Pseudomonadota</taxon>
        <taxon>Alphaproteobacteria</taxon>
        <taxon>Hyphomicrobiales</taxon>
        <taxon>Rhizobiaceae</taxon>
        <taxon>Rhizobium/Agrobacterium group</taxon>
        <taxon>Agrobacterium</taxon>
    </lineage>
</organism>
<protein>
    <submittedName>
        <fullName evidence="1">Uncharacterized protein</fullName>
    </submittedName>
</protein>
<dbReference type="Proteomes" id="UP000191987">
    <property type="component" value="Unassembled WGS sequence"/>
</dbReference>
<dbReference type="EMBL" id="FBWG01000041">
    <property type="protein sequence ID" value="CUX57367.1"/>
    <property type="molecule type" value="Genomic_DNA"/>
</dbReference>
<proteinExistence type="predicted"/>